<evidence type="ECO:0000256" key="1">
    <source>
        <dbReference type="ARBA" id="ARBA00001946"/>
    </source>
</evidence>
<name>A0ABM7RLS5_9BACT</name>
<evidence type="ECO:0000259" key="3">
    <source>
        <dbReference type="PROSITE" id="PS51462"/>
    </source>
</evidence>
<sequence length="221" mass="25101">MEPEIPALSPVHLRGHSRRMESAPTDLLALSREIKGIAETGLRYGDNDFDRERYKRLHQIASELMVSHLPDFRWPVELGYPTPKLDARAAVIDDGRILLVREATNGLWTLPGGWTDAGHTPAENAVREVKEESGYEVEATKLIAVWDKTRHDHPPEPEYAYKMIFACRLLGGEPQTDHEILELGWFAPDDLPEMCPHRASPDYVHLAFRHHADPSLPTEFD</sequence>
<dbReference type="PANTHER" id="PTHR43046">
    <property type="entry name" value="GDP-MANNOSE MANNOSYL HYDROLASE"/>
    <property type="match status" value="1"/>
</dbReference>
<dbReference type="Pfam" id="PF00293">
    <property type="entry name" value="NUDIX"/>
    <property type="match status" value="1"/>
</dbReference>
<feature type="domain" description="Nudix hydrolase" evidence="3">
    <location>
        <begin position="82"/>
        <end position="208"/>
    </location>
</feature>
<proteinExistence type="predicted"/>
<dbReference type="InterPro" id="IPR059176">
    <property type="entry name" value="UDP-X_N"/>
</dbReference>
<dbReference type="Pfam" id="PF12535">
    <property type="entry name" value="Nudix_N"/>
    <property type="match status" value="1"/>
</dbReference>
<dbReference type="PROSITE" id="PS51462">
    <property type="entry name" value="NUDIX"/>
    <property type="match status" value="1"/>
</dbReference>
<evidence type="ECO:0000313" key="5">
    <source>
        <dbReference type="Proteomes" id="UP001374893"/>
    </source>
</evidence>
<dbReference type="InterPro" id="IPR015797">
    <property type="entry name" value="NUDIX_hydrolase-like_dom_sf"/>
</dbReference>
<dbReference type="GO" id="GO:0016787">
    <property type="term" value="F:hydrolase activity"/>
    <property type="evidence" value="ECO:0007669"/>
    <property type="project" value="UniProtKB-KW"/>
</dbReference>
<dbReference type="Proteomes" id="UP001374893">
    <property type="component" value="Chromosome"/>
</dbReference>
<dbReference type="SUPFAM" id="SSF55811">
    <property type="entry name" value="Nudix"/>
    <property type="match status" value="1"/>
</dbReference>
<evidence type="ECO:0000256" key="2">
    <source>
        <dbReference type="ARBA" id="ARBA00022801"/>
    </source>
</evidence>
<reference evidence="4 5" key="1">
    <citation type="submission" date="2021-06" db="EMBL/GenBank/DDBJ databases">
        <title>Complete genome of Haloferula helveola possessing various polysaccharide degrading enzymes.</title>
        <authorList>
            <person name="Takami H."/>
            <person name="Huang C."/>
            <person name="Hamasaki K."/>
        </authorList>
    </citation>
    <scope>NUCLEOTIDE SEQUENCE [LARGE SCALE GENOMIC DNA]</scope>
    <source>
        <strain evidence="4 5">CN-1</strain>
    </source>
</reference>
<dbReference type="PANTHER" id="PTHR43046:SF16">
    <property type="entry name" value="ADP-RIBOSE PYROPHOSPHATASE YJHB-RELATED"/>
    <property type="match status" value="1"/>
</dbReference>
<keyword evidence="5" id="KW-1185">Reference proteome</keyword>
<dbReference type="EMBL" id="AP024702">
    <property type="protein sequence ID" value="BCX48096.1"/>
    <property type="molecule type" value="Genomic_DNA"/>
</dbReference>
<comment type="cofactor">
    <cofactor evidence="1">
        <name>Mg(2+)</name>
        <dbReference type="ChEBI" id="CHEBI:18420"/>
    </cofactor>
</comment>
<accession>A0ABM7RLS5</accession>
<organism evidence="4 5">
    <name type="scientific">Haloferula helveola</name>
    <dbReference type="NCBI Taxonomy" id="490095"/>
    <lineage>
        <taxon>Bacteria</taxon>
        <taxon>Pseudomonadati</taxon>
        <taxon>Verrucomicrobiota</taxon>
        <taxon>Verrucomicrobiia</taxon>
        <taxon>Verrucomicrobiales</taxon>
        <taxon>Verrucomicrobiaceae</taxon>
        <taxon>Haloferula</taxon>
    </lineage>
</organism>
<dbReference type="Gene3D" id="6.10.250.1120">
    <property type="match status" value="1"/>
</dbReference>
<evidence type="ECO:0000313" key="4">
    <source>
        <dbReference type="EMBL" id="BCX48096.1"/>
    </source>
</evidence>
<dbReference type="Gene3D" id="3.90.79.10">
    <property type="entry name" value="Nucleoside Triphosphate Pyrophosphohydrolase"/>
    <property type="match status" value="1"/>
</dbReference>
<dbReference type="InterPro" id="IPR000086">
    <property type="entry name" value="NUDIX_hydrolase_dom"/>
</dbReference>
<gene>
    <name evidence="4" type="ORF">HAHE_20040</name>
</gene>
<keyword evidence="2 4" id="KW-0378">Hydrolase</keyword>
<dbReference type="CDD" id="cd04672">
    <property type="entry name" value="NUDIX_CDP-Chase_like"/>
    <property type="match status" value="1"/>
</dbReference>
<protein>
    <submittedName>
        <fullName evidence="4">Nudix hydrolase superfamily protein</fullName>
    </submittedName>
</protein>